<protein>
    <submittedName>
        <fullName evidence="2">Putative secreted protein</fullName>
    </submittedName>
</protein>
<evidence type="ECO:0000256" key="1">
    <source>
        <dbReference type="SAM" id="SignalP"/>
    </source>
</evidence>
<dbReference type="EMBL" id="GHWJ01010825">
    <property type="protein sequence ID" value="NOV43562.1"/>
    <property type="molecule type" value="Transcribed_RNA"/>
</dbReference>
<proteinExistence type="predicted"/>
<name>A0A6M2DBN9_RHIMP</name>
<feature type="signal peptide" evidence="1">
    <location>
        <begin position="1"/>
        <end position="16"/>
    </location>
</feature>
<keyword evidence="1" id="KW-0732">Signal</keyword>
<accession>A0A6M2DBN9</accession>
<evidence type="ECO:0000313" key="2">
    <source>
        <dbReference type="EMBL" id="NOV43562.1"/>
    </source>
</evidence>
<sequence>MMNTMASLLLWSQTVAISSSNFSISLDVKSSYILTLKSSSSHSRFSTSTSFFVPCLSSNLTSFFGSLNTL</sequence>
<feature type="chain" id="PRO_5027005917" evidence="1">
    <location>
        <begin position="17"/>
        <end position="70"/>
    </location>
</feature>
<reference evidence="2" key="1">
    <citation type="submission" date="2019-09" db="EMBL/GenBank/DDBJ databases">
        <title>Organ-specific transcriptomic study of the physiology of the cattle tick, Rhipicephalus microplus.</title>
        <authorList>
            <person name="Tirloni L."/>
            <person name="Braz G."/>
            <person name="Gandara A.C.P."/>
            <person name="Sabadin G.A."/>
            <person name="da Silva R.M."/>
            <person name="Guizzo M.G."/>
            <person name="Machado J.A."/>
            <person name="Costa E.P."/>
            <person name="Gomes H.F."/>
            <person name="Moraes J."/>
            <person name="Mota M.B.S."/>
            <person name="Mesquita R.D."/>
            <person name="Alvarenga P.H."/>
            <person name="Alves F."/>
            <person name="Seixas A."/>
            <person name="da Fonseca R.N."/>
            <person name="Fogaca A."/>
            <person name="Logullo C."/>
            <person name="Tanaka A."/>
            <person name="Daffre S."/>
            <person name="Termignoni C."/>
            <person name="Vaz I.S.Jr."/>
            <person name="Oliveira P.L."/>
            <person name="Ribeiro J.M."/>
        </authorList>
    </citation>
    <scope>NUCLEOTIDE SEQUENCE</scope>
    <source>
        <strain evidence="2">Porto Alegre</strain>
    </source>
</reference>
<organism evidence="2">
    <name type="scientific">Rhipicephalus microplus</name>
    <name type="common">Cattle tick</name>
    <name type="synonym">Boophilus microplus</name>
    <dbReference type="NCBI Taxonomy" id="6941"/>
    <lineage>
        <taxon>Eukaryota</taxon>
        <taxon>Metazoa</taxon>
        <taxon>Ecdysozoa</taxon>
        <taxon>Arthropoda</taxon>
        <taxon>Chelicerata</taxon>
        <taxon>Arachnida</taxon>
        <taxon>Acari</taxon>
        <taxon>Parasitiformes</taxon>
        <taxon>Ixodida</taxon>
        <taxon>Ixodoidea</taxon>
        <taxon>Ixodidae</taxon>
        <taxon>Rhipicephalinae</taxon>
        <taxon>Rhipicephalus</taxon>
        <taxon>Boophilus</taxon>
    </lineage>
</organism>
<dbReference type="AlphaFoldDB" id="A0A6M2DBN9"/>